<evidence type="ECO:0000313" key="3">
    <source>
        <dbReference type="Proteomes" id="UP001189429"/>
    </source>
</evidence>
<keyword evidence="3" id="KW-1185">Reference proteome</keyword>
<evidence type="ECO:0000313" key="2">
    <source>
        <dbReference type="EMBL" id="CAK0838091.1"/>
    </source>
</evidence>
<dbReference type="InterPro" id="IPR011010">
    <property type="entry name" value="DNA_brk_join_enz"/>
</dbReference>
<sequence>MRALAGLAIECGQRRVAAAIVLGYHCILRTGELLRVRNGDLELTPRRGRGVVNLHSTERGQRRLQQETVTVDDPPLVKWLATLLEPLQLGDTLVALTQHAFRDFFRHMLLTLGLAQSGFKLYSLRRGGATFHYREFANLHATTMKGR</sequence>
<dbReference type="EMBL" id="CAUYUJ010014197">
    <property type="protein sequence ID" value="CAK0838091.1"/>
    <property type="molecule type" value="Genomic_DNA"/>
</dbReference>
<evidence type="ECO:0008006" key="4">
    <source>
        <dbReference type="Google" id="ProtNLM"/>
    </source>
</evidence>
<keyword evidence="1" id="KW-0233">DNA recombination</keyword>
<proteinExistence type="predicted"/>
<dbReference type="Proteomes" id="UP001189429">
    <property type="component" value="Unassembled WGS sequence"/>
</dbReference>
<dbReference type="SUPFAM" id="SSF56349">
    <property type="entry name" value="DNA breaking-rejoining enzymes"/>
    <property type="match status" value="1"/>
</dbReference>
<protein>
    <recommendedName>
        <fullName evidence="4">Tyr recombinase domain-containing protein</fullName>
    </recommendedName>
</protein>
<accession>A0ABN9SZU5</accession>
<reference evidence="2" key="1">
    <citation type="submission" date="2023-10" db="EMBL/GenBank/DDBJ databases">
        <authorList>
            <person name="Chen Y."/>
            <person name="Shah S."/>
            <person name="Dougan E. K."/>
            <person name="Thang M."/>
            <person name="Chan C."/>
        </authorList>
    </citation>
    <scope>NUCLEOTIDE SEQUENCE [LARGE SCALE GENOMIC DNA]</scope>
</reference>
<evidence type="ECO:0000256" key="1">
    <source>
        <dbReference type="ARBA" id="ARBA00023172"/>
    </source>
</evidence>
<name>A0ABN9SZU5_9DINO</name>
<dbReference type="InterPro" id="IPR013762">
    <property type="entry name" value="Integrase-like_cat_sf"/>
</dbReference>
<comment type="caution">
    <text evidence="2">The sequence shown here is derived from an EMBL/GenBank/DDBJ whole genome shotgun (WGS) entry which is preliminary data.</text>
</comment>
<organism evidence="2 3">
    <name type="scientific">Prorocentrum cordatum</name>
    <dbReference type="NCBI Taxonomy" id="2364126"/>
    <lineage>
        <taxon>Eukaryota</taxon>
        <taxon>Sar</taxon>
        <taxon>Alveolata</taxon>
        <taxon>Dinophyceae</taxon>
        <taxon>Prorocentrales</taxon>
        <taxon>Prorocentraceae</taxon>
        <taxon>Prorocentrum</taxon>
    </lineage>
</organism>
<gene>
    <name evidence="2" type="ORF">PCOR1329_LOCUS34119</name>
</gene>
<dbReference type="Gene3D" id="1.10.443.10">
    <property type="entry name" value="Intergrase catalytic core"/>
    <property type="match status" value="1"/>
</dbReference>